<dbReference type="EMBL" id="CM023491">
    <property type="protein sequence ID" value="KAH6941336.1"/>
    <property type="molecule type" value="Genomic_DNA"/>
</dbReference>
<name>A0ACB7T506_HYAAI</name>
<reference evidence="1" key="1">
    <citation type="submission" date="2020-05" db="EMBL/GenBank/DDBJ databases">
        <title>Large-scale comparative analyses of tick genomes elucidate their genetic diversity and vector capacities.</title>
        <authorList>
            <person name="Jia N."/>
            <person name="Wang J."/>
            <person name="Shi W."/>
            <person name="Du L."/>
            <person name="Sun Y."/>
            <person name="Zhan W."/>
            <person name="Jiang J."/>
            <person name="Wang Q."/>
            <person name="Zhang B."/>
            <person name="Ji P."/>
            <person name="Sakyi L.B."/>
            <person name="Cui X."/>
            <person name="Yuan T."/>
            <person name="Jiang B."/>
            <person name="Yang W."/>
            <person name="Lam T.T.-Y."/>
            <person name="Chang Q."/>
            <person name="Ding S."/>
            <person name="Wang X."/>
            <person name="Zhu J."/>
            <person name="Ruan X."/>
            <person name="Zhao L."/>
            <person name="Wei J."/>
            <person name="Que T."/>
            <person name="Du C."/>
            <person name="Cheng J."/>
            <person name="Dai P."/>
            <person name="Han X."/>
            <person name="Huang E."/>
            <person name="Gao Y."/>
            <person name="Liu J."/>
            <person name="Shao H."/>
            <person name="Ye R."/>
            <person name="Li L."/>
            <person name="Wei W."/>
            <person name="Wang X."/>
            <person name="Wang C."/>
            <person name="Yang T."/>
            <person name="Huo Q."/>
            <person name="Li W."/>
            <person name="Guo W."/>
            <person name="Chen H."/>
            <person name="Zhou L."/>
            <person name="Ni X."/>
            <person name="Tian J."/>
            <person name="Zhou Y."/>
            <person name="Sheng Y."/>
            <person name="Liu T."/>
            <person name="Pan Y."/>
            <person name="Xia L."/>
            <person name="Li J."/>
            <person name="Zhao F."/>
            <person name="Cao W."/>
        </authorList>
    </citation>
    <scope>NUCLEOTIDE SEQUENCE</scope>
    <source>
        <strain evidence="1">Hyas-2018</strain>
    </source>
</reference>
<accession>A0ACB7T506</accession>
<organism evidence="1 2">
    <name type="scientific">Hyalomma asiaticum</name>
    <name type="common">Tick</name>
    <dbReference type="NCBI Taxonomy" id="266040"/>
    <lineage>
        <taxon>Eukaryota</taxon>
        <taxon>Metazoa</taxon>
        <taxon>Ecdysozoa</taxon>
        <taxon>Arthropoda</taxon>
        <taxon>Chelicerata</taxon>
        <taxon>Arachnida</taxon>
        <taxon>Acari</taxon>
        <taxon>Parasitiformes</taxon>
        <taxon>Ixodida</taxon>
        <taxon>Ixodoidea</taxon>
        <taxon>Ixodidae</taxon>
        <taxon>Hyalomminae</taxon>
        <taxon>Hyalomma</taxon>
    </lineage>
</organism>
<dbReference type="Proteomes" id="UP000821845">
    <property type="component" value="Chromosome 11"/>
</dbReference>
<gene>
    <name evidence="1" type="ORF">HPB50_016393</name>
</gene>
<protein>
    <submittedName>
        <fullName evidence="1">Uncharacterized protein</fullName>
    </submittedName>
</protein>
<sequence length="661" mass="73750">MRVRLLLIQSNSLLSLVWLLCVVCHHAKLEINSSNICIVELFCRIERWQGLSVFDEIASRLRESIGNDALAAAANRSKAAATSAEHAARAAASNKAALFYRSCVLAPANAANELARLKDVRRLMGISWPYLYPMRRLTDDVAAAPDGARLVLEALVNTSVRWGFPLWFDVAVNLSKPRTVVIETLAGFPHPPHIEVWTRIRVYRSQFERLVRAMYKLFTKSDVVYDNIEPFLRSHWYVQSFVNEANTARDTVRFDNLAAFAANLTANITAQTWADVLSAALDVRVAVDDTPVVVIGAPFLTTFNHMLLELSADALLLYLGWAFELSMGRVLSREVAAAINGKGLPQEDMADYCFLLTEHLLGFALTAPALRAAINADQKQAAHTLYNITASHFQETLEACPWMDNATKVHAFDRLNALQLDWTIEEHLPWEKFYASVPPMTHESFVTNWMLLVEARRAIRSSMLAMSVRYHSISEDGRLDHMRSRLTVPVARLQPPLFYGIQEPSVAVALLGSWFAGKMARHLFHGNWLSSDKAKESHDSVMACFEPDFSGNSLSREDMASLALLEPTRRAFLASNTSVPGVTSAELRLPGLDKLQGEQIFFTLLCYTLCGSMVAETEAPGWAASGERFCNVPLMHSKGFAAAFECPRGSTMNPEFKCNFW</sequence>
<proteinExistence type="predicted"/>
<keyword evidence="2" id="KW-1185">Reference proteome</keyword>
<comment type="caution">
    <text evidence="1">The sequence shown here is derived from an EMBL/GenBank/DDBJ whole genome shotgun (WGS) entry which is preliminary data.</text>
</comment>
<evidence type="ECO:0000313" key="1">
    <source>
        <dbReference type="EMBL" id="KAH6941336.1"/>
    </source>
</evidence>
<evidence type="ECO:0000313" key="2">
    <source>
        <dbReference type="Proteomes" id="UP000821845"/>
    </source>
</evidence>